<dbReference type="SUPFAM" id="SSF46785">
    <property type="entry name" value="Winged helix' DNA-binding domain"/>
    <property type="match status" value="1"/>
</dbReference>
<dbReference type="InterPro" id="IPR036390">
    <property type="entry name" value="WH_DNA-bd_sf"/>
</dbReference>
<dbReference type="EMBL" id="MFFT01000009">
    <property type="protein sequence ID" value="OGF23454.1"/>
    <property type="molecule type" value="Genomic_DNA"/>
</dbReference>
<evidence type="ECO:0000313" key="2">
    <source>
        <dbReference type="EMBL" id="OGF23454.1"/>
    </source>
</evidence>
<dbReference type="InterPro" id="IPR043519">
    <property type="entry name" value="NT_sf"/>
</dbReference>
<sequence>MLDFGKSKLREKLLGLYFFNIDASFYVRELAGRLSVDPTNLSRELRQLKAQGLFISESRGKLKFYKLNKSFPTFKELKIIIKKTVGVVGVLREALEKLPGLELALLFGSFAHGDEDQLSDIDIFIVSDLKQKIFYELVSNLEKKLGREINLTIYSKNEYKKKYRAKDPFLMDILKNKHEIIAGKL</sequence>
<organism evidence="2 3">
    <name type="scientific">Candidatus Falkowbacteria bacterium RIFCSPHIGHO2_02_FULL_42_9</name>
    <dbReference type="NCBI Taxonomy" id="1797986"/>
    <lineage>
        <taxon>Bacteria</taxon>
        <taxon>Candidatus Falkowiibacteriota</taxon>
    </lineage>
</organism>
<dbReference type="InterPro" id="IPR036388">
    <property type="entry name" value="WH-like_DNA-bd_sf"/>
</dbReference>
<dbReference type="SUPFAM" id="SSF81301">
    <property type="entry name" value="Nucleotidyltransferase"/>
    <property type="match status" value="1"/>
</dbReference>
<proteinExistence type="predicted"/>
<dbReference type="CDD" id="cd05403">
    <property type="entry name" value="NT_KNTase_like"/>
    <property type="match status" value="1"/>
</dbReference>
<feature type="domain" description="Polymerase beta nucleotidyltransferase" evidence="1">
    <location>
        <begin position="92"/>
        <end position="161"/>
    </location>
</feature>
<gene>
    <name evidence="2" type="ORF">A3D45_00910</name>
</gene>
<dbReference type="InterPro" id="IPR011991">
    <property type="entry name" value="ArsR-like_HTH"/>
</dbReference>
<dbReference type="PANTHER" id="PTHR33933">
    <property type="entry name" value="NUCLEOTIDYLTRANSFERASE"/>
    <property type="match status" value="1"/>
</dbReference>
<dbReference type="AlphaFoldDB" id="A0A1F5S9R9"/>
<dbReference type="InterPro" id="IPR041633">
    <property type="entry name" value="Polbeta"/>
</dbReference>
<dbReference type="Gene3D" id="1.10.10.10">
    <property type="entry name" value="Winged helix-like DNA-binding domain superfamily/Winged helix DNA-binding domain"/>
    <property type="match status" value="1"/>
</dbReference>
<dbReference type="PANTHER" id="PTHR33933:SF1">
    <property type="entry name" value="PROTEIN ADENYLYLTRANSFERASE MNTA-RELATED"/>
    <property type="match status" value="1"/>
</dbReference>
<name>A0A1F5S9R9_9BACT</name>
<dbReference type="CDD" id="cd00090">
    <property type="entry name" value="HTH_ARSR"/>
    <property type="match status" value="1"/>
</dbReference>
<dbReference type="InterPro" id="IPR052548">
    <property type="entry name" value="Type_VII_TA_antitoxin"/>
</dbReference>
<dbReference type="Pfam" id="PF18765">
    <property type="entry name" value="Polbeta"/>
    <property type="match status" value="1"/>
</dbReference>
<evidence type="ECO:0000313" key="3">
    <source>
        <dbReference type="Proteomes" id="UP000176877"/>
    </source>
</evidence>
<accession>A0A1F5S9R9</accession>
<evidence type="ECO:0000259" key="1">
    <source>
        <dbReference type="Pfam" id="PF18765"/>
    </source>
</evidence>
<dbReference type="Proteomes" id="UP000176877">
    <property type="component" value="Unassembled WGS sequence"/>
</dbReference>
<protein>
    <recommendedName>
        <fullName evidence="1">Polymerase beta nucleotidyltransferase domain-containing protein</fullName>
    </recommendedName>
</protein>
<reference evidence="2 3" key="1">
    <citation type="journal article" date="2016" name="Nat. Commun.">
        <title>Thousands of microbial genomes shed light on interconnected biogeochemical processes in an aquifer system.</title>
        <authorList>
            <person name="Anantharaman K."/>
            <person name="Brown C.T."/>
            <person name="Hug L.A."/>
            <person name="Sharon I."/>
            <person name="Castelle C.J."/>
            <person name="Probst A.J."/>
            <person name="Thomas B.C."/>
            <person name="Singh A."/>
            <person name="Wilkins M.J."/>
            <person name="Karaoz U."/>
            <person name="Brodie E.L."/>
            <person name="Williams K.H."/>
            <person name="Hubbard S.S."/>
            <person name="Banfield J.F."/>
        </authorList>
    </citation>
    <scope>NUCLEOTIDE SEQUENCE [LARGE SCALE GENOMIC DNA]</scope>
</reference>
<dbReference type="Gene3D" id="3.30.460.10">
    <property type="entry name" value="Beta Polymerase, domain 2"/>
    <property type="match status" value="1"/>
</dbReference>
<comment type="caution">
    <text evidence="2">The sequence shown here is derived from an EMBL/GenBank/DDBJ whole genome shotgun (WGS) entry which is preliminary data.</text>
</comment>